<sequence>MSIKASTCPCGSGQSYLHCCQPYLTGAQAAPTAQALMRSRYTAYTLGEVDYIVNTHHPDTRDSLDVEATRAWAAESEWRGLEIIASQGGETGDTQGGVEFIARFSQDGVEYEHHEQSRFEKLDGSWYFVEGTLVPKTVVNTGPQVGRNDPCPCGSGKKFKKCCGR</sequence>
<accession>A0A098QYC3</accession>
<dbReference type="Proteomes" id="UP000029692">
    <property type="component" value="Unassembled WGS sequence"/>
</dbReference>
<dbReference type="SUPFAM" id="SSF54427">
    <property type="entry name" value="NTF2-like"/>
    <property type="match status" value="1"/>
</dbReference>
<dbReference type="Gene3D" id="3.10.450.50">
    <property type="match status" value="1"/>
</dbReference>
<comment type="similarity">
    <text evidence="1 2">Belongs to the UPF0225 family.</text>
</comment>
<keyword evidence="5" id="KW-1185">Reference proteome</keyword>
<dbReference type="HAMAP" id="MF_00612">
    <property type="entry name" value="UPF0225"/>
    <property type="match status" value="1"/>
</dbReference>
<dbReference type="InterPro" id="IPR048469">
    <property type="entry name" value="YchJ-like_M"/>
</dbReference>
<dbReference type="RefSeq" id="WP_037546678.1">
    <property type="nucleotide sequence ID" value="NZ_JNUP01000047.1"/>
</dbReference>
<dbReference type="OrthoDB" id="9814022at2"/>
<dbReference type="InterPro" id="IPR023006">
    <property type="entry name" value="YchJ-like"/>
</dbReference>
<dbReference type="InterPro" id="IPR032710">
    <property type="entry name" value="NTF2-like_dom_sf"/>
</dbReference>
<name>A0A098QYC3_9SPIO</name>
<dbReference type="SUPFAM" id="SSF103642">
    <property type="entry name" value="Sec-C motif"/>
    <property type="match status" value="1"/>
</dbReference>
<comment type="caution">
    <text evidence="4">The sequence shown here is derived from an EMBL/GenBank/DDBJ whole genome shotgun (WGS) entry which is preliminary data.</text>
</comment>
<evidence type="ECO:0000256" key="2">
    <source>
        <dbReference type="HAMAP-Rule" id="MF_00612"/>
    </source>
</evidence>
<dbReference type="AlphaFoldDB" id="A0A098QYC3"/>
<evidence type="ECO:0000313" key="4">
    <source>
        <dbReference type="EMBL" id="KGE72850.1"/>
    </source>
</evidence>
<protein>
    <recommendedName>
        <fullName evidence="2">UPF0225 protein DC28_05645</fullName>
    </recommendedName>
</protein>
<dbReference type="PANTHER" id="PTHR33747:SF1">
    <property type="entry name" value="ADENYLATE CYCLASE-ASSOCIATED CAP C-TERMINAL DOMAIN-CONTAINING PROTEIN"/>
    <property type="match status" value="1"/>
</dbReference>
<dbReference type="NCBIfam" id="NF002449">
    <property type="entry name" value="PRK01617.1"/>
    <property type="match status" value="1"/>
</dbReference>
<evidence type="ECO:0000259" key="3">
    <source>
        <dbReference type="Pfam" id="PF17775"/>
    </source>
</evidence>
<dbReference type="Pfam" id="PF02810">
    <property type="entry name" value="SEC-C"/>
    <property type="match status" value="1"/>
</dbReference>
<dbReference type="Pfam" id="PF17775">
    <property type="entry name" value="YchJ_M-like"/>
    <property type="match status" value="1"/>
</dbReference>
<dbReference type="eggNOG" id="COG3012">
    <property type="taxonomic scope" value="Bacteria"/>
</dbReference>
<evidence type="ECO:0000256" key="1">
    <source>
        <dbReference type="ARBA" id="ARBA00010839"/>
    </source>
</evidence>
<dbReference type="InterPro" id="IPR004027">
    <property type="entry name" value="SEC_C_motif"/>
</dbReference>
<proteinExistence type="inferred from homology"/>
<dbReference type="NCBIfam" id="NF002486">
    <property type="entry name" value="PRK01752.1"/>
    <property type="match status" value="1"/>
</dbReference>
<dbReference type="NCBIfam" id="NF001213">
    <property type="entry name" value="PRK00183.1"/>
    <property type="match status" value="1"/>
</dbReference>
<dbReference type="PANTHER" id="PTHR33747">
    <property type="entry name" value="UPF0225 PROTEIN SCO1677"/>
    <property type="match status" value="1"/>
</dbReference>
<evidence type="ECO:0000313" key="5">
    <source>
        <dbReference type="Proteomes" id="UP000029692"/>
    </source>
</evidence>
<organism evidence="4 5">
    <name type="scientific">Spirochaeta lutea</name>
    <dbReference type="NCBI Taxonomy" id="1480694"/>
    <lineage>
        <taxon>Bacteria</taxon>
        <taxon>Pseudomonadati</taxon>
        <taxon>Spirochaetota</taxon>
        <taxon>Spirochaetia</taxon>
        <taxon>Spirochaetales</taxon>
        <taxon>Spirochaetaceae</taxon>
        <taxon>Spirochaeta</taxon>
    </lineage>
</organism>
<dbReference type="STRING" id="1480694.DC28_05645"/>
<reference evidence="4 5" key="1">
    <citation type="submission" date="2014-05" db="EMBL/GenBank/DDBJ databases">
        <title>De novo Genome Sequence of Spirocheata sp.</title>
        <authorList>
            <person name="Shivani Y."/>
            <person name="Subhash Y."/>
            <person name="Tushar L."/>
            <person name="Sasikala C."/>
            <person name="Ramana C.V."/>
        </authorList>
    </citation>
    <scope>NUCLEOTIDE SEQUENCE [LARGE SCALE GENOMIC DNA]</scope>
    <source>
        <strain evidence="4 5">JC230</strain>
    </source>
</reference>
<feature type="domain" description="YchJ-like middle NTF2-like" evidence="3">
    <location>
        <begin position="32"/>
        <end position="131"/>
    </location>
</feature>
<gene>
    <name evidence="4" type="ORF">DC28_05645</name>
</gene>
<dbReference type="EMBL" id="JNUP01000047">
    <property type="protein sequence ID" value="KGE72850.1"/>
    <property type="molecule type" value="Genomic_DNA"/>
</dbReference>